<feature type="domain" description="DUF1232" evidence="5">
    <location>
        <begin position="59"/>
        <end position="94"/>
    </location>
</feature>
<organism evidence="6 7">
    <name type="scientific">Bacillus hominis</name>
    <dbReference type="NCBI Taxonomy" id="2817478"/>
    <lineage>
        <taxon>Bacteria</taxon>
        <taxon>Bacillati</taxon>
        <taxon>Bacillota</taxon>
        <taxon>Bacilli</taxon>
        <taxon>Bacillales</taxon>
        <taxon>Bacillaceae</taxon>
        <taxon>Bacillus</taxon>
        <taxon>Bacillus cereus group</taxon>
    </lineage>
</organism>
<evidence type="ECO:0000256" key="2">
    <source>
        <dbReference type="ARBA" id="ARBA00022692"/>
    </source>
</evidence>
<proteinExistence type="predicted"/>
<evidence type="ECO:0000259" key="5">
    <source>
        <dbReference type="Pfam" id="PF06803"/>
    </source>
</evidence>
<dbReference type="InterPro" id="IPR016983">
    <property type="entry name" value="UCP031804"/>
</dbReference>
<evidence type="ECO:0000256" key="3">
    <source>
        <dbReference type="ARBA" id="ARBA00022989"/>
    </source>
</evidence>
<dbReference type="PIRSF" id="PIRSF031804">
    <property type="entry name" value="UCP031804"/>
    <property type="match status" value="1"/>
</dbReference>
<reference evidence="6 7" key="1">
    <citation type="submission" date="2023-06" db="EMBL/GenBank/DDBJ databases">
        <title>Comparative genomics of Bacillaceae isolates and their secondary metabolite potential.</title>
        <authorList>
            <person name="Song L."/>
            <person name="Nielsen L.J."/>
            <person name="Mohite O."/>
            <person name="Xu X."/>
            <person name="Weber T."/>
            <person name="Kovacs A.T."/>
        </authorList>
    </citation>
    <scope>NUCLEOTIDE SEQUENCE [LARGE SCALE GENOMIC DNA]</scope>
    <source>
        <strain evidence="6 7">DX2.1</strain>
    </source>
</reference>
<dbReference type="InterPro" id="IPR010652">
    <property type="entry name" value="DUF1232"/>
</dbReference>
<name>A0ABT7R170_9BACI</name>
<sequence>MSTSPKDLEKELQSSGEHYSDNKFWEKVKKYAKKAGTQAIYTVLLLYYVLQKDTVPMKTKGIIIGALGYFILPFDLIPDFTPVVGYADDLGALGLALMQVVMYIDQDVKKQAKDKLVVLFGEDVDTSEVDSKL</sequence>
<keyword evidence="3" id="KW-1133">Transmembrane helix</keyword>
<keyword evidence="2" id="KW-0812">Transmembrane</keyword>
<comment type="subcellular location">
    <subcellularLocation>
        <location evidence="1">Endomembrane system</location>
        <topology evidence="1">Multi-pass membrane protein</topology>
    </subcellularLocation>
</comment>
<protein>
    <submittedName>
        <fullName evidence="6">YkvA family protein</fullName>
    </submittedName>
</protein>
<comment type="caution">
    <text evidence="6">The sequence shown here is derived from an EMBL/GenBank/DDBJ whole genome shotgun (WGS) entry which is preliminary data.</text>
</comment>
<gene>
    <name evidence="6" type="ORF">QUG02_00200</name>
</gene>
<evidence type="ECO:0000313" key="6">
    <source>
        <dbReference type="EMBL" id="MDM5436670.1"/>
    </source>
</evidence>
<dbReference type="Pfam" id="PF06803">
    <property type="entry name" value="DUF1232"/>
    <property type="match status" value="1"/>
</dbReference>
<dbReference type="EMBL" id="JAUCFG010000001">
    <property type="protein sequence ID" value="MDM5436670.1"/>
    <property type="molecule type" value="Genomic_DNA"/>
</dbReference>
<keyword evidence="7" id="KW-1185">Reference proteome</keyword>
<dbReference type="RefSeq" id="WP_289357756.1">
    <property type="nucleotide sequence ID" value="NZ_JAUCFG010000001.1"/>
</dbReference>
<evidence type="ECO:0000256" key="1">
    <source>
        <dbReference type="ARBA" id="ARBA00004127"/>
    </source>
</evidence>
<accession>A0ABT7R170</accession>
<evidence type="ECO:0000256" key="4">
    <source>
        <dbReference type="ARBA" id="ARBA00023136"/>
    </source>
</evidence>
<dbReference type="Proteomes" id="UP001224139">
    <property type="component" value="Unassembled WGS sequence"/>
</dbReference>
<evidence type="ECO:0000313" key="7">
    <source>
        <dbReference type="Proteomes" id="UP001224139"/>
    </source>
</evidence>
<keyword evidence="4" id="KW-0472">Membrane</keyword>